<proteinExistence type="predicted"/>
<keyword evidence="1" id="KW-0722">Serine protease inhibitor</keyword>
<feature type="domain" description="TIL" evidence="3">
    <location>
        <begin position="159"/>
        <end position="212"/>
    </location>
</feature>
<dbReference type="EMBL" id="UYSL01001151">
    <property type="protein sequence ID" value="VDL64904.1"/>
    <property type="molecule type" value="Genomic_DNA"/>
</dbReference>
<evidence type="ECO:0000256" key="1">
    <source>
        <dbReference type="ARBA" id="ARBA00022900"/>
    </source>
</evidence>
<protein>
    <submittedName>
        <fullName evidence="6">TIL domain-containing protein</fullName>
    </submittedName>
</protein>
<reference evidence="4 5" key="2">
    <citation type="submission" date="2018-11" db="EMBL/GenBank/DDBJ databases">
        <authorList>
            <consortium name="Pathogen Informatics"/>
        </authorList>
    </citation>
    <scope>NUCLEOTIDE SEQUENCE [LARGE SCALE GENOMIC DNA]</scope>
</reference>
<dbReference type="InterPro" id="IPR036084">
    <property type="entry name" value="Ser_inhib-like_sf"/>
</dbReference>
<organism evidence="6">
    <name type="scientific">Nippostrongylus brasiliensis</name>
    <name type="common">Rat hookworm</name>
    <dbReference type="NCBI Taxonomy" id="27835"/>
    <lineage>
        <taxon>Eukaryota</taxon>
        <taxon>Metazoa</taxon>
        <taxon>Ecdysozoa</taxon>
        <taxon>Nematoda</taxon>
        <taxon>Chromadorea</taxon>
        <taxon>Rhabditida</taxon>
        <taxon>Rhabditina</taxon>
        <taxon>Rhabditomorpha</taxon>
        <taxon>Strongyloidea</taxon>
        <taxon>Heligmosomidae</taxon>
        <taxon>Nippostrongylus</taxon>
    </lineage>
</organism>
<dbReference type="GO" id="GO:0004867">
    <property type="term" value="F:serine-type endopeptidase inhibitor activity"/>
    <property type="evidence" value="ECO:0007669"/>
    <property type="project" value="UniProtKB-KW"/>
</dbReference>
<feature type="compositionally biased region" description="Polar residues" evidence="2">
    <location>
        <begin position="59"/>
        <end position="76"/>
    </location>
</feature>
<evidence type="ECO:0000259" key="3">
    <source>
        <dbReference type="Pfam" id="PF01826"/>
    </source>
</evidence>
<sequence>SFFFQIFSSTKSHRTPSHSSPTLSANNTTESVQLIPCSQVHCPKGTFCLFRCQPDDENPSNSTTKGDQHHNNGTKVTNDETCEKKKCPEGMQCQMEMNDCTCEHCEPKATCVPEEDPCATVDCPSGSVCQLVNVTCITTPCNPIAQCQPISSANSTETCGEHQTFKTCSSMCEPSCMNKNPMCHFMCGRPACQCELGFYRDASGHCVSEQECLLSKLPVTSPPIWNNSNLTMPHLPMFNSSFPSLNFTMLNSSMGCNFLPGNIPMGQESMMKMCPWVRCNNSTKCEIILYHVRNDSSCHLMYHPHCLPKGEEWPPRKPWQGEGGWVPPFSNGANPPTTNCSMVRCSNGTTCQMVLFNPRNCYNSFCTYTERPLCLRQSTLPPLPQNPTGNHPTNGEYAKAALRHKYKTPLKGGFMGKLHSYKRR</sequence>
<gene>
    <name evidence="4" type="ORF">NBR_LOCUS1447</name>
</gene>
<dbReference type="SUPFAM" id="SSF57567">
    <property type="entry name" value="Serine protease inhibitors"/>
    <property type="match status" value="1"/>
</dbReference>
<feature type="region of interest" description="Disordered" evidence="2">
    <location>
        <begin position="57"/>
        <end position="78"/>
    </location>
</feature>
<accession>A0A0N4XFZ4</accession>
<dbReference type="STRING" id="27835.A0A0N4XFZ4"/>
<evidence type="ECO:0000313" key="5">
    <source>
        <dbReference type="Proteomes" id="UP000271162"/>
    </source>
</evidence>
<evidence type="ECO:0000313" key="6">
    <source>
        <dbReference type="WBParaSite" id="NBR_0000144601-mRNA-1"/>
    </source>
</evidence>
<dbReference type="Pfam" id="PF01826">
    <property type="entry name" value="TIL"/>
    <property type="match status" value="1"/>
</dbReference>
<dbReference type="InterPro" id="IPR002919">
    <property type="entry name" value="TIL_dom"/>
</dbReference>
<dbReference type="WBParaSite" id="NBR_0000144601-mRNA-1">
    <property type="protein sequence ID" value="NBR_0000144601-mRNA-1"/>
    <property type="gene ID" value="NBR_0000144601"/>
</dbReference>
<keyword evidence="5" id="KW-1185">Reference proteome</keyword>
<keyword evidence="1" id="KW-0646">Protease inhibitor</keyword>
<dbReference type="CDD" id="cd19941">
    <property type="entry name" value="TIL"/>
    <property type="match status" value="1"/>
</dbReference>
<dbReference type="AlphaFoldDB" id="A0A0N4XFZ4"/>
<dbReference type="Gene3D" id="2.10.25.10">
    <property type="entry name" value="Laminin"/>
    <property type="match status" value="1"/>
</dbReference>
<dbReference type="Proteomes" id="UP000271162">
    <property type="component" value="Unassembled WGS sequence"/>
</dbReference>
<name>A0A0N4XFZ4_NIPBR</name>
<evidence type="ECO:0000313" key="4">
    <source>
        <dbReference type="EMBL" id="VDL64904.1"/>
    </source>
</evidence>
<reference evidence="6" key="1">
    <citation type="submission" date="2017-02" db="UniProtKB">
        <authorList>
            <consortium name="WormBaseParasite"/>
        </authorList>
    </citation>
    <scope>IDENTIFICATION</scope>
</reference>
<evidence type="ECO:0000256" key="2">
    <source>
        <dbReference type="SAM" id="MobiDB-lite"/>
    </source>
</evidence>